<protein>
    <submittedName>
        <fullName evidence="1">Uncharacterized protein</fullName>
    </submittedName>
</protein>
<name>A0AAV2FGK4_9ROSI</name>
<dbReference type="Proteomes" id="UP001497516">
    <property type="component" value="Chromosome 6"/>
</dbReference>
<keyword evidence="2" id="KW-1185">Reference proteome</keyword>
<proteinExistence type="predicted"/>
<accession>A0AAV2FGK4</accession>
<dbReference type="AlphaFoldDB" id="A0AAV2FGK4"/>
<gene>
    <name evidence="1" type="ORF">LTRI10_LOCUS37701</name>
</gene>
<reference evidence="1 2" key="1">
    <citation type="submission" date="2024-04" db="EMBL/GenBank/DDBJ databases">
        <authorList>
            <person name="Fracassetti M."/>
        </authorList>
    </citation>
    <scope>NUCLEOTIDE SEQUENCE [LARGE SCALE GENOMIC DNA]</scope>
</reference>
<dbReference type="EMBL" id="OZ034819">
    <property type="protein sequence ID" value="CAL1397399.1"/>
    <property type="molecule type" value="Genomic_DNA"/>
</dbReference>
<evidence type="ECO:0000313" key="2">
    <source>
        <dbReference type="Proteomes" id="UP001497516"/>
    </source>
</evidence>
<organism evidence="1 2">
    <name type="scientific">Linum trigynum</name>
    <dbReference type="NCBI Taxonomy" id="586398"/>
    <lineage>
        <taxon>Eukaryota</taxon>
        <taxon>Viridiplantae</taxon>
        <taxon>Streptophyta</taxon>
        <taxon>Embryophyta</taxon>
        <taxon>Tracheophyta</taxon>
        <taxon>Spermatophyta</taxon>
        <taxon>Magnoliopsida</taxon>
        <taxon>eudicotyledons</taxon>
        <taxon>Gunneridae</taxon>
        <taxon>Pentapetalae</taxon>
        <taxon>rosids</taxon>
        <taxon>fabids</taxon>
        <taxon>Malpighiales</taxon>
        <taxon>Linaceae</taxon>
        <taxon>Linum</taxon>
    </lineage>
</organism>
<evidence type="ECO:0000313" key="1">
    <source>
        <dbReference type="EMBL" id="CAL1397399.1"/>
    </source>
</evidence>
<sequence length="88" mass="10149">MYKWLTSTKFPGDLGFPSKVFWCSEIPLKVCTSLWLAYYRRILTQHSLQHRGGCSLIDASFASKPRSLLIIFYSTVIKPKEQGILCYL</sequence>